<sequence length="141" mass="16871">MTKLDLFLKCKDGSAYEKSNNEIYHINRMQAKRQHDHLNGGRVNFRKNSEKKKERIQHYFMIKTLNILGIEENFLNKIRTLYVKHMATIIFKNEGLKFFSLRQGKRQGYTILTFLFTIVLEVLARAFRQEKKKCSPNRRSK</sequence>
<accession>A0A8D0PQJ3</accession>
<keyword evidence="1" id="KW-1133">Transmembrane helix</keyword>
<keyword evidence="1" id="KW-0472">Membrane</keyword>
<organism evidence="2 3">
    <name type="scientific">Sus scrofa</name>
    <name type="common">Pig</name>
    <dbReference type="NCBI Taxonomy" id="9823"/>
    <lineage>
        <taxon>Eukaryota</taxon>
        <taxon>Metazoa</taxon>
        <taxon>Chordata</taxon>
        <taxon>Craniata</taxon>
        <taxon>Vertebrata</taxon>
        <taxon>Euteleostomi</taxon>
        <taxon>Mammalia</taxon>
        <taxon>Eutheria</taxon>
        <taxon>Laurasiatheria</taxon>
        <taxon>Artiodactyla</taxon>
        <taxon>Suina</taxon>
        <taxon>Suidae</taxon>
        <taxon>Sus</taxon>
    </lineage>
</organism>
<evidence type="ECO:0008006" key="4">
    <source>
        <dbReference type="Google" id="ProtNLM"/>
    </source>
</evidence>
<evidence type="ECO:0000313" key="2">
    <source>
        <dbReference type="Ensembl" id="ENSSSCP00015036907.1"/>
    </source>
</evidence>
<proteinExistence type="predicted"/>
<dbReference type="Ensembl" id="ENSSSCT00015090283.1">
    <property type="protein sequence ID" value="ENSSSCP00015036907.1"/>
    <property type="gene ID" value="ENSSSCG00015067426.1"/>
</dbReference>
<dbReference type="AlphaFoldDB" id="A0A8D0PQJ3"/>
<reference evidence="2" key="1">
    <citation type="submission" date="2025-08" db="UniProtKB">
        <authorList>
            <consortium name="Ensembl"/>
        </authorList>
    </citation>
    <scope>IDENTIFICATION</scope>
</reference>
<evidence type="ECO:0000256" key="1">
    <source>
        <dbReference type="SAM" id="Phobius"/>
    </source>
</evidence>
<protein>
    <recommendedName>
        <fullName evidence="4">Reverse transcriptase domain-containing protein</fullName>
    </recommendedName>
</protein>
<dbReference type="PANTHER" id="PTHR19446">
    <property type="entry name" value="REVERSE TRANSCRIPTASES"/>
    <property type="match status" value="1"/>
</dbReference>
<evidence type="ECO:0000313" key="3">
    <source>
        <dbReference type="Proteomes" id="UP000694726"/>
    </source>
</evidence>
<name>A0A8D0PQJ3_PIG</name>
<feature type="transmembrane region" description="Helical" evidence="1">
    <location>
        <begin position="109"/>
        <end position="127"/>
    </location>
</feature>
<dbReference type="Proteomes" id="UP000694726">
    <property type="component" value="Unplaced"/>
</dbReference>
<keyword evidence="1" id="KW-0812">Transmembrane</keyword>